<dbReference type="WBParaSite" id="PS1159_v2.g1130.t1">
    <property type="protein sequence ID" value="PS1159_v2.g1130.t1"/>
    <property type="gene ID" value="PS1159_v2.g1130"/>
</dbReference>
<proteinExistence type="predicted"/>
<reference evidence="2" key="1">
    <citation type="submission" date="2022-11" db="UniProtKB">
        <authorList>
            <consortium name="WormBaseParasite"/>
        </authorList>
    </citation>
    <scope>IDENTIFICATION</scope>
</reference>
<evidence type="ECO:0000313" key="2">
    <source>
        <dbReference type="WBParaSite" id="PS1159_v2.g1130.t1"/>
    </source>
</evidence>
<dbReference type="Proteomes" id="UP000887580">
    <property type="component" value="Unplaced"/>
</dbReference>
<organism evidence="1 2">
    <name type="scientific">Panagrolaimus sp. PS1159</name>
    <dbReference type="NCBI Taxonomy" id="55785"/>
    <lineage>
        <taxon>Eukaryota</taxon>
        <taxon>Metazoa</taxon>
        <taxon>Ecdysozoa</taxon>
        <taxon>Nematoda</taxon>
        <taxon>Chromadorea</taxon>
        <taxon>Rhabditida</taxon>
        <taxon>Tylenchina</taxon>
        <taxon>Panagrolaimomorpha</taxon>
        <taxon>Panagrolaimoidea</taxon>
        <taxon>Panagrolaimidae</taxon>
        <taxon>Panagrolaimus</taxon>
    </lineage>
</organism>
<accession>A0AC35EWA8</accession>
<sequence length="108" mass="12562">MRLKHLLTYILLANTLITVILDDSVSIYELTPRFEQSFYRFEIEENQPPQPLGNVQAHHRATEVDNDQMVYTLNSNTDANSFSIDPSTGELSSTEEFDREKQHLYKIQ</sequence>
<protein>
    <submittedName>
        <fullName evidence="2">Cadherin domain-containing protein</fullName>
    </submittedName>
</protein>
<evidence type="ECO:0000313" key="1">
    <source>
        <dbReference type="Proteomes" id="UP000887580"/>
    </source>
</evidence>
<name>A0AC35EWA8_9BILA</name>